<dbReference type="InterPro" id="IPR001173">
    <property type="entry name" value="Glyco_trans_2-like"/>
</dbReference>
<dbReference type="GO" id="GO:0016757">
    <property type="term" value="F:glycosyltransferase activity"/>
    <property type="evidence" value="ECO:0007669"/>
    <property type="project" value="UniProtKB-KW"/>
</dbReference>
<dbReference type="SUPFAM" id="SSF53448">
    <property type="entry name" value="Nucleotide-diphospho-sugar transferases"/>
    <property type="match status" value="1"/>
</dbReference>
<dbReference type="Pfam" id="PF00535">
    <property type="entry name" value="Glycos_transf_2"/>
    <property type="match status" value="1"/>
</dbReference>
<evidence type="ECO:0000313" key="2">
    <source>
        <dbReference type="EMBL" id="MFC4999305.1"/>
    </source>
</evidence>
<dbReference type="RefSeq" id="WP_380115694.1">
    <property type="nucleotide sequence ID" value="NZ_JBHSIU010000018.1"/>
</dbReference>
<dbReference type="EC" id="2.4.-.-" evidence="2"/>
<proteinExistence type="predicted"/>
<protein>
    <submittedName>
        <fullName evidence="2">Glycosyltransferase family 2 protein</fullName>
        <ecNumber evidence="2">2.4.-.-</ecNumber>
    </submittedName>
</protein>
<dbReference type="PANTHER" id="PTHR43685">
    <property type="entry name" value="GLYCOSYLTRANSFERASE"/>
    <property type="match status" value="1"/>
</dbReference>
<organism evidence="2 3">
    <name type="scientific">Dactylosporangium cerinum</name>
    <dbReference type="NCBI Taxonomy" id="1434730"/>
    <lineage>
        <taxon>Bacteria</taxon>
        <taxon>Bacillati</taxon>
        <taxon>Actinomycetota</taxon>
        <taxon>Actinomycetes</taxon>
        <taxon>Micromonosporales</taxon>
        <taxon>Micromonosporaceae</taxon>
        <taxon>Dactylosporangium</taxon>
    </lineage>
</organism>
<keyword evidence="3" id="KW-1185">Reference proteome</keyword>
<gene>
    <name evidence="2" type="ORF">ACFPIJ_15830</name>
</gene>
<dbReference type="EMBL" id="JBHSIU010000018">
    <property type="protein sequence ID" value="MFC4999305.1"/>
    <property type="molecule type" value="Genomic_DNA"/>
</dbReference>
<dbReference type="Proteomes" id="UP001595912">
    <property type="component" value="Unassembled WGS sequence"/>
</dbReference>
<keyword evidence="2" id="KW-0808">Transferase</keyword>
<accession>A0ABV9VVE8</accession>
<keyword evidence="2" id="KW-0328">Glycosyltransferase</keyword>
<dbReference type="InterPro" id="IPR029044">
    <property type="entry name" value="Nucleotide-diphossugar_trans"/>
</dbReference>
<reference evidence="3" key="1">
    <citation type="journal article" date="2019" name="Int. J. Syst. Evol. Microbiol.">
        <title>The Global Catalogue of Microorganisms (GCM) 10K type strain sequencing project: providing services to taxonomists for standard genome sequencing and annotation.</title>
        <authorList>
            <consortium name="The Broad Institute Genomics Platform"/>
            <consortium name="The Broad Institute Genome Sequencing Center for Infectious Disease"/>
            <person name="Wu L."/>
            <person name="Ma J."/>
        </authorList>
    </citation>
    <scope>NUCLEOTIDE SEQUENCE [LARGE SCALE GENOMIC DNA]</scope>
    <source>
        <strain evidence="3">CGMCC 4.7152</strain>
    </source>
</reference>
<dbReference type="InterPro" id="IPR050834">
    <property type="entry name" value="Glycosyltransf_2"/>
</dbReference>
<sequence length="357" mass="38724">MSISVVIPSYNAGPQVSRLLQDLAACAVDPGDSIEVVVADDGSTDGTDDLLAGLSLPYQLTYLYLPRTEASGRATARNAAIGKASGDVIVMLDADQTVEPGFLAAHAAYHRLRPDLVVAGPRGDLVDGELAGWDGRELVMAEFSENLNNLATRWHYAFSCNLSVRRTHLQAVGGFDEGFRGWGLEDSELGYRLHRLGLAFAFNPAAVTYQTRRHITPAMFDEWRANLDHFVAKHHGTADVAIQQIICRALDPADWSLDWLQCMVRMEFAARGLAGRLPEPAAYTLLEAADADADAALARLPELAAAHDLVVIDDTGDGRLGGPAQTLTTAKELAYFHRPSAQARQRILERYRATTSG</sequence>
<evidence type="ECO:0000313" key="3">
    <source>
        <dbReference type="Proteomes" id="UP001595912"/>
    </source>
</evidence>
<evidence type="ECO:0000259" key="1">
    <source>
        <dbReference type="Pfam" id="PF00535"/>
    </source>
</evidence>
<name>A0ABV9VVE8_9ACTN</name>
<dbReference type="PANTHER" id="PTHR43685:SF3">
    <property type="entry name" value="SLR2126 PROTEIN"/>
    <property type="match status" value="1"/>
</dbReference>
<feature type="domain" description="Glycosyltransferase 2-like" evidence="1">
    <location>
        <begin position="4"/>
        <end position="170"/>
    </location>
</feature>
<dbReference type="Gene3D" id="3.90.550.10">
    <property type="entry name" value="Spore Coat Polysaccharide Biosynthesis Protein SpsA, Chain A"/>
    <property type="match status" value="1"/>
</dbReference>
<comment type="caution">
    <text evidence="2">The sequence shown here is derived from an EMBL/GenBank/DDBJ whole genome shotgun (WGS) entry which is preliminary data.</text>
</comment>